<dbReference type="EMBL" id="LN868938">
    <property type="protein sequence ID" value="CRY79356.1"/>
    <property type="molecule type" value="Genomic_DNA"/>
</dbReference>
<sequence>MIKDMIAAYESLAQSEDGYQEASQVWAEIEALAEESIEAHRFVYGSDEHVDYLDPTNPMALTVKRKRLELQTTFSPMSLKIADYEAKKNRYEMADINRDLKDRRRAYILSGN</sequence>
<evidence type="ECO:0000313" key="2">
    <source>
        <dbReference type="EMBL" id="CRY79813.1"/>
    </source>
</evidence>
<dbReference type="Proteomes" id="UP000057820">
    <property type="component" value="Plasmid 2"/>
</dbReference>
<accession>A0A0H5P9T6</accession>
<geneLocation type="plasmid" evidence="2">
    <name>2</name>
</geneLocation>
<dbReference type="KEGG" id="nfr:ERS450000_03461"/>
<dbReference type="Proteomes" id="UP000057820">
    <property type="component" value="Chromosome 1"/>
</dbReference>
<proteinExistence type="predicted"/>
<dbReference type="EMBL" id="LN868939">
    <property type="protein sequence ID" value="CRY79813.1"/>
    <property type="molecule type" value="Genomic_DNA"/>
</dbReference>
<dbReference type="KEGG" id="nfr:ERS450000_03476"/>
<gene>
    <name evidence="1" type="ORF">ERS450000_03461</name>
    <name evidence="2" type="ORF">ERS450000_03476</name>
</gene>
<reference evidence="1" key="1">
    <citation type="submission" date="2015-03" db="EMBL/GenBank/DDBJ databases">
        <authorList>
            <person name="Informatics Pathogen"/>
        </authorList>
    </citation>
    <scope>NUCLEOTIDE SEQUENCE</scope>
    <source>
        <strain evidence="1">NCTC11134</strain>
        <plasmid evidence="2">2</plasmid>
    </source>
</reference>
<name>A0A0H5P9T6_NOCFR</name>
<dbReference type="AlphaFoldDB" id="A0A0H5P9T6"/>
<protein>
    <submittedName>
        <fullName evidence="1">Uncharacterized protein</fullName>
    </submittedName>
</protein>
<evidence type="ECO:0000313" key="3">
    <source>
        <dbReference type="Proteomes" id="UP000057820"/>
    </source>
</evidence>
<dbReference type="RefSeq" id="WP_060593204.1">
    <property type="nucleotide sequence ID" value="NZ_CP031418.1"/>
</dbReference>
<keyword evidence="2" id="KW-0614">Plasmid</keyword>
<evidence type="ECO:0000313" key="1">
    <source>
        <dbReference type="EMBL" id="CRY79356.1"/>
    </source>
</evidence>
<organism evidence="1 3">
    <name type="scientific">Nocardia farcinica</name>
    <dbReference type="NCBI Taxonomy" id="37329"/>
    <lineage>
        <taxon>Bacteria</taxon>
        <taxon>Bacillati</taxon>
        <taxon>Actinomycetota</taxon>
        <taxon>Actinomycetes</taxon>
        <taxon>Mycobacteriales</taxon>
        <taxon>Nocardiaceae</taxon>
        <taxon>Nocardia</taxon>
    </lineage>
</organism>
<reference evidence="3" key="2">
    <citation type="submission" date="2015-03" db="EMBL/GenBank/DDBJ databases">
        <authorList>
            <consortium name="Pathogen Informatics"/>
        </authorList>
    </citation>
    <scope>NUCLEOTIDE SEQUENCE [LARGE SCALE GENOMIC DNA]</scope>
    <source>
        <strain evidence="3">NCTC11134</strain>
        <plasmid evidence="3">2</plasmid>
    </source>
</reference>